<feature type="compositionally biased region" description="Polar residues" evidence="1">
    <location>
        <begin position="1"/>
        <end position="13"/>
    </location>
</feature>
<feature type="non-terminal residue" evidence="2">
    <location>
        <position position="91"/>
    </location>
</feature>
<comment type="caution">
    <text evidence="2">The sequence shown here is derived from an EMBL/GenBank/DDBJ whole genome shotgun (WGS) entry which is preliminary data.</text>
</comment>
<dbReference type="Proteomes" id="UP000606786">
    <property type="component" value="Unassembled WGS sequence"/>
</dbReference>
<proteinExistence type="predicted"/>
<keyword evidence="3" id="KW-1185">Reference proteome</keyword>
<protein>
    <submittedName>
        <fullName evidence="2">(Mediterranean fruit fly) hypothetical protein</fullName>
    </submittedName>
</protein>
<evidence type="ECO:0000313" key="3">
    <source>
        <dbReference type="Proteomes" id="UP000606786"/>
    </source>
</evidence>
<gene>
    <name evidence="2" type="ORF">CCAP1982_LOCUS6599</name>
</gene>
<organism evidence="2 3">
    <name type="scientific">Ceratitis capitata</name>
    <name type="common">Mediterranean fruit fly</name>
    <name type="synonym">Tephritis capitata</name>
    <dbReference type="NCBI Taxonomy" id="7213"/>
    <lineage>
        <taxon>Eukaryota</taxon>
        <taxon>Metazoa</taxon>
        <taxon>Ecdysozoa</taxon>
        <taxon>Arthropoda</taxon>
        <taxon>Hexapoda</taxon>
        <taxon>Insecta</taxon>
        <taxon>Pterygota</taxon>
        <taxon>Neoptera</taxon>
        <taxon>Endopterygota</taxon>
        <taxon>Diptera</taxon>
        <taxon>Brachycera</taxon>
        <taxon>Muscomorpha</taxon>
        <taxon>Tephritoidea</taxon>
        <taxon>Tephritidae</taxon>
        <taxon>Ceratitis</taxon>
        <taxon>Ceratitis</taxon>
    </lineage>
</organism>
<dbReference type="AlphaFoldDB" id="A0A811ULK3"/>
<evidence type="ECO:0000313" key="2">
    <source>
        <dbReference type="EMBL" id="CAD6997983.1"/>
    </source>
</evidence>
<dbReference type="EMBL" id="CAJHJT010000012">
    <property type="protein sequence ID" value="CAD6997983.1"/>
    <property type="molecule type" value="Genomic_DNA"/>
</dbReference>
<name>A0A811ULK3_CERCA</name>
<feature type="region of interest" description="Disordered" evidence="1">
    <location>
        <begin position="1"/>
        <end position="22"/>
    </location>
</feature>
<accession>A0A811ULK3</accession>
<evidence type="ECO:0000256" key="1">
    <source>
        <dbReference type="SAM" id="MobiDB-lite"/>
    </source>
</evidence>
<reference evidence="2" key="1">
    <citation type="submission" date="2020-11" db="EMBL/GenBank/DDBJ databases">
        <authorList>
            <person name="Whitehead M."/>
        </authorList>
    </citation>
    <scope>NUCLEOTIDE SEQUENCE</scope>
    <source>
        <strain evidence="2">EGII</strain>
    </source>
</reference>
<sequence>MEGNKSTRNNENSGGEKSKTKQLWCKMKSVGNKINAGPNNCQQTTTNVRRDDRISIITPNVPLASFFFKLLAWRLANTLPTHIYIRVWVIL</sequence>